<comment type="caution">
    <text evidence="14">The sequence shown here is derived from an EMBL/GenBank/DDBJ whole genome shotgun (WGS) entry which is preliminary data.</text>
</comment>
<feature type="binding site" evidence="12">
    <location>
        <position position="52"/>
    </location>
    <ligand>
        <name>[4Fe-4S] cluster</name>
        <dbReference type="ChEBI" id="CHEBI:49883"/>
        <label>1</label>
        <note>4Fe-4S-S-AdoMet</note>
    </ligand>
</feature>
<keyword evidence="9 12" id="KW-0501">Molybdenum cofactor biosynthesis</keyword>
<feature type="domain" description="Radical SAM core" evidence="13">
    <location>
        <begin position="32"/>
        <end position="247"/>
    </location>
</feature>
<keyword evidence="6 12" id="KW-0408">Iron</keyword>
<dbReference type="EMBL" id="LWQS01000046">
    <property type="protein sequence ID" value="OAN46287.1"/>
    <property type="molecule type" value="Genomic_DNA"/>
</dbReference>
<feature type="binding site" evidence="12">
    <location>
        <position position="217"/>
    </location>
    <ligand>
        <name>S-adenosyl-L-methionine</name>
        <dbReference type="ChEBI" id="CHEBI:59789"/>
    </ligand>
</feature>
<dbReference type="SFLD" id="SFLDG01383">
    <property type="entry name" value="cyclic_pyranopterin_phosphate"/>
    <property type="match status" value="1"/>
</dbReference>
<feature type="binding site" evidence="12">
    <location>
        <position position="122"/>
    </location>
    <ligand>
        <name>GTP</name>
        <dbReference type="ChEBI" id="CHEBI:37565"/>
    </ligand>
</feature>
<dbReference type="CDD" id="cd01335">
    <property type="entry name" value="Radical_SAM"/>
    <property type="match status" value="1"/>
</dbReference>
<evidence type="ECO:0000259" key="13">
    <source>
        <dbReference type="PROSITE" id="PS51918"/>
    </source>
</evidence>
<dbReference type="Pfam" id="PF04055">
    <property type="entry name" value="Radical_SAM"/>
    <property type="match status" value="1"/>
</dbReference>
<dbReference type="GO" id="GO:0005525">
    <property type="term" value="F:GTP binding"/>
    <property type="evidence" value="ECO:0007669"/>
    <property type="project" value="UniProtKB-UniRule"/>
</dbReference>
<evidence type="ECO:0000313" key="14">
    <source>
        <dbReference type="EMBL" id="OAN46287.1"/>
    </source>
</evidence>
<comment type="cofactor">
    <cofactor evidence="12">
        <name>[4Fe-4S] cluster</name>
        <dbReference type="ChEBI" id="CHEBI:49883"/>
    </cofactor>
    <text evidence="12">Binds 2 [4Fe-4S] clusters. Binds 1 [4Fe-4S] cluster coordinated with 3 cysteines and an exchangeable S-adenosyl-L-methionine and 1 [4Fe-4S] cluster coordinated with 3 cysteines and the GTP-derived substrate.</text>
</comment>
<feature type="binding site" evidence="12">
    <location>
        <position position="284"/>
    </location>
    <ligand>
        <name>[4Fe-4S] cluster</name>
        <dbReference type="ChEBI" id="CHEBI:49883"/>
        <label>2</label>
        <note>4Fe-4S-substrate</note>
    </ligand>
</feature>
<sequence length="353" mass="39181">MAAQPLSGTIPITFYEPSRHPRYATDTPALDQYGRRIDYLRVSLTDRCNMRCVYCMPAVGMQFAPRPELLTNDELLLVMRAAARAGFRKLRLTGGEPTLRHDLINLVRELKRIPGIEHIAMTTNALRLRKLAQPLREAGLDRVNISIDTLDPVKFRMMTRGGRLDEVWAGIEAADAAGLHPIKLNAVVVRGMNDEEVVRLAGLTLDRPWEFRFIEVMPLTGVAGLAEEGIVTSAELIARLEQHYGPLEEIGHAPSDPARTYRLPGAKGVIGFISSVSDPFCSTCNRMRLTADGRLHLCLLRDDEVDLRAAVRNGATVEEIEQIIRHAVYIKPWGHGLPEGVKPTLRGMSELGG</sequence>
<feature type="binding site" evidence="12">
    <location>
        <position position="183"/>
    </location>
    <ligand>
        <name>GTP</name>
        <dbReference type="ChEBI" id="CHEBI:37565"/>
    </ligand>
</feature>
<evidence type="ECO:0000256" key="2">
    <source>
        <dbReference type="ARBA" id="ARBA00022485"/>
    </source>
</evidence>
<dbReference type="SUPFAM" id="SSF102114">
    <property type="entry name" value="Radical SAM enzymes"/>
    <property type="match status" value="1"/>
</dbReference>
<gene>
    <name evidence="12" type="primary">moaA</name>
    <name evidence="14" type="ORF">A6A03_12980</name>
</gene>
<evidence type="ECO:0000313" key="15">
    <source>
        <dbReference type="Proteomes" id="UP000078287"/>
    </source>
</evidence>
<dbReference type="STRING" id="1707952.A6A03_12980"/>
<name>A0A178MDS3_9CHLR</name>
<evidence type="ECO:0000256" key="5">
    <source>
        <dbReference type="ARBA" id="ARBA00022741"/>
    </source>
</evidence>
<keyword evidence="8 12" id="KW-0342">GTP-binding</keyword>
<comment type="pathway">
    <text evidence="12">Cofactor biosynthesis; molybdopterin biosynthesis.</text>
</comment>
<dbReference type="GO" id="GO:0051539">
    <property type="term" value="F:4 iron, 4 sulfur cluster binding"/>
    <property type="evidence" value="ECO:0007669"/>
    <property type="project" value="UniProtKB-UniRule"/>
</dbReference>
<keyword evidence="15" id="KW-1185">Reference proteome</keyword>
<feature type="binding site" evidence="12">
    <location>
        <position position="298"/>
    </location>
    <ligand>
        <name>[4Fe-4S] cluster</name>
        <dbReference type="ChEBI" id="CHEBI:49883"/>
        <label>2</label>
        <note>4Fe-4S-substrate</note>
    </ligand>
</feature>
<dbReference type="PANTHER" id="PTHR22960">
    <property type="entry name" value="MOLYBDOPTERIN COFACTOR SYNTHESIS PROTEIN A"/>
    <property type="match status" value="1"/>
</dbReference>
<accession>A0A178MDS3</accession>
<dbReference type="SFLD" id="SFLDS00029">
    <property type="entry name" value="Radical_SAM"/>
    <property type="match status" value="1"/>
</dbReference>
<feature type="binding site" evidence="12">
    <location>
        <begin position="286"/>
        <end position="288"/>
    </location>
    <ligand>
        <name>GTP</name>
        <dbReference type="ChEBI" id="CHEBI:37565"/>
    </ligand>
</feature>
<feature type="binding site" evidence="12">
    <location>
        <position position="54"/>
    </location>
    <ligand>
        <name>S-adenosyl-L-methionine</name>
        <dbReference type="ChEBI" id="CHEBI:59789"/>
    </ligand>
</feature>
<dbReference type="InterPro" id="IPR013483">
    <property type="entry name" value="MoaA"/>
</dbReference>
<keyword evidence="3 12" id="KW-0949">S-adenosyl-L-methionine</keyword>
<dbReference type="RefSeq" id="WP_066786115.1">
    <property type="nucleotide sequence ID" value="NZ_LWQS01000046.1"/>
</dbReference>
<dbReference type="InterPro" id="IPR013785">
    <property type="entry name" value="Aldolase_TIM"/>
</dbReference>
<dbReference type="NCBIfam" id="NF001199">
    <property type="entry name" value="PRK00164.2-1"/>
    <property type="match status" value="1"/>
</dbReference>
<evidence type="ECO:0000256" key="11">
    <source>
        <dbReference type="ARBA" id="ARBA00048697"/>
    </source>
</evidence>
<dbReference type="Pfam" id="PF06463">
    <property type="entry name" value="Mob_synth_C"/>
    <property type="match status" value="1"/>
</dbReference>
<protein>
    <recommendedName>
        <fullName evidence="1 12">GTP 3',8-cyclase</fullName>
        <ecNumber evidence="1 12">4.1.99.22</ecNumber>
    </recommendedName>
    <alternativeName>
        <fullName evidence="12">Molybdenum cofactor biosynthesis protein A</fullName>
    </alternativeName>
</protein>
<feature type="binding site" evidence="12">
    <location>
        <position position="48"/>
    </location>
    <ligand>
        <name>[4Fe-4S] cluster</name>
        <dbReference type="ChEBI" id="CHEBI:49883"/>
        <label>1</label>
        <note>4Fe-4S-S-AdoMet</note>
    </ligand>
</feature>
<evidence type="ECO:0000256" key="4">
    <source>
        <dbReference type="ARBA" id="ARBA00022723"/>
    </source>
</evidence>
<dbReference type="GO" id="GO:1904047">
    <property type="term" value="F:S-adenosyl-L-methionine binding"/>
    <property type="evidence" value="ECO:0007669"/>
    <property type="project" value="UniProtKB-UniRule"/>
</dbReference>
<feature type="binding site" evidence="12">
    <location>
        <position position="95"/>
    </location>
    <ligand>
        <name>S-adenosyl-L-methionine</name>
        <dbReference type="ChEBI" id="CHEBI:59789"/>
    </ligand>
</feature>
<dbReference type="GO" id="GO:0061799">
    <property type="term" value="F:cyclic pyranopterin monophosphate synthase activity"/>
    <property type="evidence" value="ECO:0007669"/>
    <property type="project" value="TreeGrafter"/>
</dbReference>
<dbReference type="InterPro" id="IPR058240">
    <property type="entry name" value="rSAM_sf"/>
</dbReference>
<keyword evidence="10 12" id="KW-0456">Lyase</keyword>
<evidence type="ECO:0000256" key="6">
    <source>
        <dbReference type="ARBA" id="ARBA00023004"/>
    </source>
</evidence>
<comment type="similarity">
    <text evidence="12">Belongs to the radical SAM superfamily. MoaA family.</text>
</comment>
<dbReference type="PROSITE" id="PS51918">
    <property type="entry name" value="RADICAL_SAM"/>
    <property type="match status" value="1"/>
</dbReference>
<feature type="binding site" evidence="12">
    <location>
        <position position="91"/>
    </location>
    <ligand>
        <name>GTP</name>
        <dbReference type="ChEBI" id="CHEBI:37565"/>
    </ligand>
</feature>
<feature type="binding site" evidence="12">
    <location>
        <position position="281"/>
    </location>
    <ligand>
        <name>[4Fe-4S] cluster</name>
        <dbReference type="ChEBI" id="CHEBI:49883"/>
        <label>2</label>
        <note>4Fe-4S-substrate</note>
    </ligand>
</feature>
<dbReference type="NCBIfam" id="TIGR02666">
    <property type="entry name" value="moaA"/>
    <property type="match status" value="1"/>
</dbReference>
<comment type="subunit">
    <text evidence="12">Monomer and homodimer.</text>
</comment>
<dbReference type="PROSITE" id="PS01305">
    <property type="entry name" value="MOAA_NIFB_PQQE"/>
    <property type="match status" value="1"/>
</dbReference>
<reference evidence="14 15" key="1">
    <citation type="submission" date="2016-04" db="EMBL/GenBank/DDBJ databases">
        <title>Chloroflexus islandicus sp. nov., a thermophilic filamentous anoxygenic phototrophic bacterium from geyser Strokkur (Iceland).</title>
        <authorList>
            <person name="Gaisin V.A."/>
            <person name="Kalashnikov A.M."/>
            <person name="Sukhacheva M.V."/>
            <person name="Grouzdev D.S."/>
            <person name="Ivanov T.M."/>
            <person name="Kuznetsov B."/>
            <person name="Gorlenko V.M."/>
        </authorList>
    </citation>
    <scope>NUCLEOTIDE SEQUENCE [LARGE SCALE GENOMIC DNA]</scope>
    <source>
        <strain evidence="15">isl-2</strain>
    </source>
</reference>
<evidence type="ECO:0000256" key="9">
    <source>
        <dbReference type="ARBA" id="ARBA00023150"/>
    </source>
</evidence>
<dbReference type="SFLD" id="SFLDG01067">
    <property type="entry name" value="SPASM/twitch_domain_containing"/>
    <property type="match status" value="1"/>
</dbReference>
<evidence type="ECO:0000256" key="1">
    <source>
        <dbReference type="ARBA" id="ARBA00012167"/>
    </source>
</evidence>
<dbReference type="InterPro" id="IPR000385">
    <property type="entry name" value="MoaA_NifB_PqqE_Fe-S-bd_CS"/>
</dbReference>
<dbReference type="GO" id="GO:0046872">
    <property type="term" value="F:metal ion binding"/>
    <property type="evidence" value="ECO:0007669"/>
    <property type="project" value="UniProtKB-KW"/>
</dbReference>
<evidence type="ECO:0000256" key="7">
    <source>
        <dbReference type="ARBA" id="ARBA00023014"/>
    </source>
</evidence>
<dbReference type="InterPro" id="IPR050105">
    <property type="entry name" value="MoCo_biosynth_MoaA/MoaC"/>
</dbReference>
<dbReference type="AlphaFoldDB" id="A0A178MDS3"/>
<evidence type="ECO:0000256" key="10">
    <source>
        <dbReference type="ARBA" id="ARBA00023239"/>
    </source>
</evidence>
<evidence type="ECO:0000256" key="8">
    <source>
        <dbReference type="ARBA" id="ARBA00023134"/>
    </source>
</evidence>
<dbReference type="InterPro" id="IPR007197">
    <property type="entry name" value="rSAM"/>
</dbReference>
<organism evidence="14 15">
    <name type="scientific">Chloroflexus islandicus</name>
    <dbReference type="NCBI Taxonomy" id="1707952"/>
    <lineage>
        <taxon>Bacteria</taxon>
        <taxon>Bacillati</taxon>
        <taxon>Chloroflexota</taxon>
        <taxon>Chloroflexia</taxon>
        <taxon>Chloroflexales</taxon>
        <taxon>Chloroflexineae</taxon>
        <taxon>Chloroflexaceae</taxon>
        <taxon>Chloroflexus</taxon>
    </lineage>
</organism>
<dbReference type="UniPathway" id="UPA00344"/>
<keyword evidence="5 12" id="KW-0547">Nucleotide-binding</keyword>
<dbReference type="HAMAP" id="MF_01225_B">
    <property type="entry name" value="MoaA_B"/>
    <property type="match status" value="1"/>
</dbReference>
<dbReference type="Proteomes" id="UP000078287">
    <property type="component" value="Unassembled WGS sequence"/>
</dbReference>
<dbReference type="OrthoDB" id="9763993at2"/>
<feature type="binding site" evidence="12">
    <location>
        <position position="55"/>
    </location>
    <ligand>
        <name>[4Fe-4S] cluster</name>
        <dbReference type="ChEBI" id="CHEBI:49883"/>
        <label>1</label>
        <note>4Fe-4S-S-AdoMet</note>
    </ligand>
</feature>
<evidence type="ECO:0000256" key="12">
    <source>
        <dbReference type="HAMAP-Rule" id="MF_01225"/>
    </source>
</evidence>
<dbReference type="EC" id="4.1.99.22" evidence="1 12"/>
<dbReference type="GO" id="GO:0061798">
    <property type="term" value="F:GTP 3',8'-cyclase activity"/>
    <property type="evidence" value="ECO:0007669"/>
    <property type="project" value="UniProtKB-UniRule"/>
</dbReference>
<dbReference type="GO" id="GO:0006777">
    <property type="term" value="P:Mo-molybdopterin cofactor biosynthetic process"/>
    <property type="evidence" value="ECO:0007669"/>
    <property type="project" value="UniProtKB-UniRule"/>
</dbReference>
<keyword evidence="2 12" id="KW-0004">4Fe-4S</keyword>
<dbReference type="SMART" id="SM00729">
    <property type="entry name" value="Elp3"/>
    <property type="match status" value="1"/>
</dbReference>
<feature type="binding site" evidence="12">
    <location>
        <position position="41"/>
    </location>
    <ligand>
        <name>GTP</name>
        <dbReference type="ChEBI" id="CHEBI:37565"/>
    </ligand>
</feature>
<dbReference type="InterPro" id="IPR010505">
    <property type="entry name" value="MoaA_twitch"/>
</dbReference>
<dbReference type="PANTHER" id="PTHR22960:SF0">
    <property type="entry name" value="MOLYBDENUM COFACTOR BIOSYNTHESIS PROTEIN 1"/>
    <property type="match status" value="1"/>
</dbReference>
<evidence type="ECO:0000256" key="3">
    <source>
        <dbReference type="ARBA" id="ARBA00022691"/>
    </source>
</evidence>
<keyword evidence="7 12" id="KW-0411">Iron-sulfur</keyword>
<proteinExistence type="inferred from homology"/>
<feature type="binding site" evidence="12">
    <location>
        <position position="146"/>
    </location>
    <ligand>
        <name>S-adenosyl-L-methionine</name>
        <dbReference type="ChEBI" id="CHEBI:59789"/>
    </ligand>
</feature>
<dbReference type="InterPro" id="IPR040064">
    <property type="entry name" value="MoaA-like"/>
</dbReference>
<comment type="function">
    <text evidence="12">Catalyzes the cyclization of GTP to (8S)-3',8-cyclo-7,8-dihydroguanosine 5'-triphosphate.</text>
</comment>
<keyword evidence="4 12" id="KW-0479">Metal-binding</keyword>
<dbReference type="InterPro" id="IPR006638">
    <property type="entry name" value="Elp3/MiaA/NifB-like_rSAM"/>
</dbReference>
<dbReference type="CDD" id="cd21117">
    <property type="entry name" value="Twitch_MoaA"/>
    <property type="match status" value="1"/>
</dbReference>
<comment type="catalytic activity">
    <reaction evidence="11 12">
        <text>GTP + AH2 + S-adenosyl-L-methionine = (8S)-3',8-cyclo-7,8-dihydroguanosine 5'-triphosphate + 5'-deoxyadenosine + L-methionine + A + H(+)</text>
        <dbReference type="Rhea" id="RHEA:49576"/>
        <dbReference type="ChEBI" id="CHEBI:13193"/>
        <dbReference type="ChEBI" id="CHEBI:15378"/>
        <dbReference type="ChEBI" id="CHEBI:17319"/>
        <dbReference type="ChEBI" id="CHEBI:17499"/>
        <dbReference type="ChEBI" id="CHEBI:37565"/>
        <dbReference type="ChEBI" id="CHEBI:57844"/>
        <dbReference type="ChEBI" id="CHEBI:59789"/>
        <dbReference type="ChEBI" id="CHEBI:131766"/>
        <dbReference type="EC" id="4.1.99.22"/>
    </reaction>
</comment>
<dbReference type="Gene3D" id="3.20.20.70">
    <property type="entry name" value="Aldolase class I"/>
    <property type="match status" value="1"/>
</dbReference>
<dbReference type="SFLD" id="SFLDG01386">
    <property type="entry name" value="main_SPASM_domain-containing"/>
    <property type="match status" value="1"/>
</dbReference>